<dbReference type="RefSeq" id="WP_215580909.1">
    <property type="nucleotide sequence ID" value="NZ_CP073754.1"/>
</dbReference>
<organism evidence="4 5">
    <name type="scientific">Methylomonas paludis</name>
    <dbReference type="NCBI Taxonomy" id="1173101"/>
    <lineage>
        <taxon>Bacteria</taxon>
        <taxon>Pseudomonadati</taxon>
        <taxon>Pseudomonadota</taxon>
        <taxon>Gammaproteobacteria</taxon>
        <taxon>Methylococcales</taxon>
        <taxon>Methylococcaceae</taxon>
        <taxon>Methylomonas</taxon>
    </lineage>
</organism>
<keyword evidence="5" id="KW-1185">Reference proteome</keyword>
<accession>A0A975R878</accession>
<dbReference type="NCBIfam" id="TIGR01845">
    <property type="entry name" value="outer_NodT"/>
    <property type="match status" value="1"/>
</dbReference>
<evidence type="ECO:0000313" key="5">
    <source>
        <dbReference type="Proteomes" id="UP000676649"/>
    </source>
</evidence>
<dbReference type="AlphaFoldDB" id="A0A975R878"/>
<keyword evidence="2" id="KW-0472">Membrane</keyword>
<name>A0A975R878_9GAMM</name>
<dbReference type="PANTHER" id="PTHR30203">
    <property type="entry name" value="OUTER MEMBRANE CATION EFFLUX PROTEIN"/>
    <property type="match status" value="1"/>
</dbReference>
<dbReference type="Pfam" id="PF02321">
    <property type="entry name" value="OEP"/>
    <property type="match status" value="2"/>
</dbReference>
<dbReference type="GO" id="GO:0015562">
    <property type="term" value="F:efflux transmembrane transporter activity"/>
    <property type="evidence" value="ECO:0007669"/>
    <property type="project" value="InterPro"/>
</dbReference>
<keyword evidence="2" id="KW-0564">Palmitate</keyword>
<dbReference type="KEGG" id="mpad:KEF85_12085"/>
<comment type="similarity">
    <text evidence="1 2">Belongs to the outer membrane factor (OMF) (TC 1.B.17) family.</text>
</comment>
<dbReference type="PROSITE" id="PS51257">
    <property type="entry name" value="PROKAR_LIPOPROTEIN"/>
    <property type="match status" value="1"/>
</dbReference>
<evidence type="ECO:0000313" key="4">
    <source>
        <dbReference type="EMBL" id="QWF70085.1"/>
    </source>
</evidence>
<protein>
    <submittedName>
        <fullName evidence="4">Efflux transporter outer membrane subunit</fullName>
    </submittedName>
</protein>
<keyword evidence="3" id="KW-0175">Coiled coil</keyword>
<evidence type="ECO:0000256" key="3">
    <source>
        <dbReference type="SAM" id="Coils"/>
    </source>
</evidence>
<feature type="coiled-coil region" evidence="3">
    <location>
        <begin position="80"/>
        <end position="107"/>
    </location>
</feature>
<keyword evidence="2" id="KW-0449">Lipoprotein</keyword>
<comment type="subcellular location">
    <subcellularLocation>
        <location evidence="2">Cell outer membrane</location>
        <topology evidence="2">Lipid-anchor</topology>
    </subcellularLocation>
</comment>
<sequence length="492" mass="53136">MTKFNTKLAGLILVSGAVSGCGMTRGLLTTVGPDYQQATLPVAEQWQTPALVAHQGEPENLQQWWQRFNDPVLDTLLKAAEQQSSSVAKAKARISEARANVTSATAAALPNLDSTLGANRTAFSFGGPVFIRDQYQLNLQSSWEIDLFGGLARQQEMYESQLESRHAAWHDARVAVAAEVANAYLAYRYDEILIKLADKDAVSRRESARLIDMAGQYGLRAPADVALSQASAADGNNILLQRQLLRDRAVKGLVAMTGLAEAEVQGLLTASVEVQAKLPQPPPFIIDSIPARVLLQRPDVHSAERDMAEASAKIGVELAQRFPRLSLTGNIAESMQSLHPSPLMYAQTWSLGPSISLPLFDAGKRAANVETARAQYEAAAVNLRSVVRNAAKEVEEALLRLNSAAARLPEVQKAAQGYAQNLRASEELYRAGLGNLVDVELNRRTAITAETAVAELEQESVAAWIALYRAIGGGWENIPADIPDPALASADR</sequence>
<dbReference type="Gene3D" id="2.20.200.10">
    <property type="entry name" value="Outer membrane efflux proteins (OEP)"/>
    <property type="match status" value="1"/>
</dbReference>
<keyword evidence="2" id="KW-0812">Transmembrane</keyword>
<dbReference type="InterPro" id="IPR003423">
    <property type="entry name" value="OMP_efflux"/>
</dbReference>
<dbReference type="SUPFAM" id="SSF56954">
    <property type="entry name" value="Outer membrane efflux proteins (OEP)"/>
    <property type="match status" value="1"/>
</dbReference>
<evidence type="ECO:0000256" key="1">
    <source>
        <dbReference type="ARBA" id="ARBA00007613"/>
    </source>
</evidence>
<evidence type="ECO:0000256" key="2">
    <source>
        <dbReference type="RuleBase" id="RU362097"/>
    </source>
</evidence>
<dbReference type="InterPro" id="IPR010131">
    <property type="entry name" value="MdtP/NodT-like"/>
</dbReference>
<dbReference type="Proteomes" id="UP000676649">
    <property type="component" value="Chromosome"/>
</dbReference>
<dbReference type="GO" id="GO:0009279">
    <property type="term" value="C:cell outer membrane"/>
    <property type="evidence" value="ECO:0007669"/>
    <property type="project" value="UniProtKB-SubCell"/>
</dbReference>
<dbReference type="Gene3D" id="1.20.1600.10">
    <property type="entry name" value="Outer membrane efflux proteins (OEP)"/>
    <property type="match status" value="1"/>
</dbReference>
<keyword evidence="2" id="KW-1134">Transmembrane beta strand</keyword>
<proteinExistence type="inferred from homology"/>
<dbReference type="PANTHER" id="PTHR30203:SF29">
    <property type="entry name" value="PROTEIN CYAE"/>
    <property type="match status" value="1"/>
</dbReference>
<dbReference type="EMBL" id="CP073754">
    <property type="protein sequence ID" value="QWF70085.1"/>
    <property type="molecule type" value="Genomic_DNA"/>
</dbReference>
<gene>
    <name evidence="4" type="ORF">KEF85_12085</name>
</gene>
<reference evidence="4" key="1">
    <citation type="submission" date="2021-04" db="EMBL/GenBank/DDBJ databases">
        <title>Draft genome sequence data of methanotrophic Methylovulum sp. strain S1L and Methylomonas sp. strain S2AM isolated from boreal lake water columns.</title>
        <authorList>
            <person name="Rissanen A.J."/>
            <person name="Mangayil R."/>
            <person name="Svenning M.M."/>
            <person name="Khanongnuch R."/>
        </authorList>
    </citation>
    <scope>NUCLEOTIDE SEQUENCE</scope>
    <source>
        <strain evidence="4">S2AM</strain>
    </source>
</reference>